<dbReference type="Pfam" id="PF05057">
    <property type="entry name" value="DUF676"/>
    <property type="match status" value="1"/>
</dbReference>
<evidence type="ECO:0000256" key="1">
    <source>
        <dbReference type="ARBA" id="ARBA00007920"/>
    </source>
</evidence>
<comment type="similarity">
    <text evidence="1">Belongs to the putative lipase ROG1 family.</text>
</comment>
<evidence type="ECO:0000313" key="4">
    <source>
        <dbReference type="Proteomes" id="UP001629113"/>
    </source>
</evidence>
<feature type="domain" description="DUF676" evidence="2">
    <location>
        <begin position="28"/>
        <end position="170"/>
    </location>
</feature>
<dbReference type="PANTHER" id="PTHR48187">
    <property type="entry name" value="LD21810P"/>
    <property type="match status" value="1"/>
</dbReference>
<accession>A0ABR4PSU7</accession>
<dbReference type="Proteomes" id="UP001629113">
    <property type="component" value="Unassembled WGS sequence"/>
</dbReference>
<protein>
    <submittedName>
        <fullName evidence="3">LipA and NB-ARC domain-containing protein</fullName>
    </submittedName>
</protein>
<organism evidence="3 4">
    <name type="scientific">Phlyctema vagabunda</name>
    <dbReference type="NCBI Taxonomy" id="108571"/>
    <lineage>
        <taxon>Eukaryota</taxon>
        <taxon>Fungi</taxon>
        <taxon>Dikarya</taxon>
        <taxon>Ascomycota</taxon>
        <taxon>Pezizomycotina</taxon>
        <taxon>Leotiomycetes</taxon>
        <taxon>Helotiales</taxon>
        <taxon>Dermateaceae</taxon>
        <taxon>Phlyctema</taxon>
    </lineage>
</organism>
<name>A0ABR4PSU7_9HELO</name>
<dbReference type="EMBL" id="JBFCZG010000002">
    <property type="protein sequence ID" value="KAL3426407.1"/>
    <property type="molecule type" value="Genomic_DNA"/>
</dbReference>
<dbReference type="Gene3D" id="3.40.50.1820">
    <property type="entry name" value="alpha/beta hydrolase"/>
    <property type="match status" value="1"/>
</dbReference>
<sequence>MGTAINLDEIKRYEVTEVYAHPDAKVDIILVHGLNGNPRKTWTAKNGVFWPTQLLPVSLKSAKARILVYGYNADVYTFGSSKSASSDMIHQHAQTLVSNIALERKSEEVSDHPIIWVAHSLGGILLKRALELSNDLTSKNADDNRNIFVSTYGIIFLGTPHTGADPAKWGLILQGMLDTLVPKKVMDTEPHLVKTLKTNNETLQNINLHFLDIYQRFKICMAHEAHKTDMKGTQSFIVDQESASPLLPDVQYFGIEATHSGMCKFESKNSPGYLNVATTIKGWVQESPRVIDARIEMEKRTRQQIVEAQAREMLGIYESVAFQTPQGSNPHTPGTSMSGFSRVYQENRPPSLISAPQPRSRFEFEAAEVEEMDTDMAERR</sequence>
<dbReference type="PANTHER" id="PTHR48187:SF2">
    <property type="entry name" value="LD21810P"/>
    <property type="match status" value="1"/>
</dbReference>
<dbReference type="SUPFAM" id="SSF53474">
    <property type="entry name" value="alpha/beta-Hydrolases"/>
    <property type="match status" value="1"/>
</dbReference>
<gene>
    <name evidence="3" type="ORF">PVAG01_03198</name>
</gene>
<keyword evidence="4" id="KW-1185">Reference proteome</keyword>
<comment type="caution">
    <text evidence="3">The sequence shown here is derived from an EMBL/GenBank/DDBJ whole genome shotgun (WGS) entry which is preliminary data.</text>
</comment>
<dbReference type="InterPro" id="IPR029058">
    <property type="entry name" value="AB_hydrolase_fold"/>
</dbReference>
<proteinExistence type="inferred from homology"/>
<evidence type="ECO:0000259" key="2">
    <source>
        <dbReference type="Pfam" id="PF05057"/>
    </source>
</evidence>
<reference evidence="3 4" key="1">
    <citation type="submission" date="2024-06" db="EMBL/GenBank/DDBJ databases">
        <title>Complete genome of Phlyctema vagabunda strain 19-DSS-EL-015.</title>
        <authorList>
            <person name="Fiorenzani C."/>
        </authorList>
    </citation>
    <scope>NUCLEOTIDE SEQUENCE [LARGE SCALE GENOMIC DNA]</scope>
    <source>
        <strain evidence="3 4">19-DSS-EL-015</strain>
    </source>
</reference>
<dbReference type="InterPro" id="IPR007751">
    <property type="entry name" value="DUF676_lipase-like"/>
</dbReference>
<evidence type="ECO:0000313" key="3">
    <source>
        <dbReference type="EMBL" id="KAL3426407.1"/>
    </source>
</evidence>